<evidence type="ECO:0000256" key="2">
    <source>
        <dbReference type="ARBA" id="ARBA00005733"/>
    </source>
</evidence>
<protein>
    <recommendedName>
        <fullName evidence="17">Homeobox domain-containing protein</fullName>
    </recommendedName>
</protein>
<dbReference type="GO" id="GO:0000981">
    <property type="term" value="F:DNA-binding transcription factor activity, RNA polymerase II-specific"/>
    <property type="evidence" value="ECO:0007669"/>
    <property type="project" value="InterPro"/>
</dbReference>
<evidence type="ECO:0000256" key="12">
    <source>
        <dbReference type="SAM" id="MobiDB-lite"/>
    </source>
</evidence>
<comment type="caution">
    <text evidence="15">The sequence shown here is derived from an EMBL/GenBank/DDBJ whole genome shotgun (WGS) entry which is preliminary data.</text>
</comment>
<evidence type="ECO:0000256" key="6">
    <source>
        <dbReference type="ARBA" id="ARBA00023125"/>
    </source>
</evidence>
<dbReference type="Pfam" id="PF00292">
    <property type="entry name" value="PAX"/>
    <property type="match status" value="1"/>
</dbReference>
<feature type="DNA-binding region" description="Homeobox" evidence="10">
    <location>
        <begin position="290"/>
        <end position="349"/>
    </location>
</feature>
<dbReference type="SUPFAM" id="SSF46689">
    <property type="entry name" value="Homeodomain-like"/>
    <property type="match status" value="2"/>
</dbReference>
<keyword evidence="7 10" id="KW-0371">Homeobox</keyword>
<feature type="region of interest" description="Disordered" evidence="12">
    <location>
        <begin position="436"/>
        <end position="484"/>
    </location>
</feature>
<evidence type="ECO:0000256" key="4">
    <source>
        <dbReference type="ARBA" id="ARBA00022724"/>
    </source>
</evidence>
<dbReference type="PROSITE" id="PS50071">
    <property type="entry name" value="HOMEOBOX_2"/>
    <property type="match status" value="1"/>
</dbReference>
<proteinExistence type="inferred from homology"/>
<feature type="compositionally biased region" description="Pro residues" evidence="12">
    <location>
        <begin position="31"/>
        <end position="43"/>
    </location>
</feature>
<dbReference type="Pfam" id="PF00046">
    <property type="entry name" value="Homeodomain"/>
    <property type="match status" value="1"/>
</dbReference>
<name>A0A433U0U0_ELYCH</name>
<keyword evidence="5" id="KW-0805">Transcription regulation</keyword>
<dbReference type="OrthoDB" id="3225452at2759"/>
<keyword evidence="4" id="KW-0563">Paired box</keyword>
<dbReference type="FunFam" id="1.10.10.60:FF:000307">
    <property type="entry name" value="Eyegone, isoform A"/>
    <property type="match status" value="1"/>
</dbReference>
<feature type="compositionally biased region" description="Basic and acidic residues" evidence="12">
    <location>
        <begin position="551"/>
        <end position="566"/>
    </location>
</feature>
<dbReference type="Gene3D" id="1.10.10.60">
    <property type="entry name" value="Homeodomain-like"/>
    <property type="match status" value="1"/>
</dbReference>
<reference evidence="15 16" key="1">
    <citation type="submission" date="2019-01" db="EMBL/GenBank/DDBJ databases">
        <title>A draft genome assembly of the solar-powered sea slug Elysia chlorotica.</title>
        <authorList>
            <person name="Cai H."/>
            <person name="Li Q."/>
            <person name="Fang X."/>
            <person name="Li J."/>
            <person name="Curtis N.E."/>
            <person name="Altenburger A."/>
            <person name="Shibata T."/>
            <person name="Feng M."/>
            <person name="Maeda T."/>
            <person name="Schwartz J.A."/>
            <person name="Shigenobu S."/>
            <person name="Lundholm N."/>
            <person name="Nishiyama T."/>
            <person name="Yang H."/>
            <person name="Hasebe M."/>
            <person name="Li S."/>
            <person name="Pierce S.K."/>
            <person name="Wang J."/>
        </authorList>
    </citation>
    <scope>NUCLEOTIDE SEQUENCE [LARGE SCALE GENOMIC DNA]</scope>
    <source>
        <strain evidence="15">EC2010</strain>
        <tissue evidence="15">Whole organism of an adult</tissue>
    </source>
</reference>
<dbReference type="InterPro" id="IPR017970">
    <property type="entry name" value="Homeobox_CS"/>
</dbReference>
<sequence length="583" mass="62754">MMDDTPLMLPYPRPLHTLHGGAPLLNFPAPHGAPVPPPLPPGPASGEGPPQGMATRDCLQRVWNCLYDPLSFRCSTIGGSKPKVATPSVVCKIEQFKNNSPTMFAWEIRDKLLAEGICNHSNVPSVSSINRILRNRAAERAANEYAKVASQVLQPLYTSWWTGQAPPSTVSTPLAPPKISLTPPTTPLIASVGYRPVPPAYGATCLSPGGHAPSSTPLEMMAAAAVGMTPPLPLSRASFSSPCSMPVSVYTNRISPTEAEEERAKMDSPDSDGAINISDPYLDCDGVQKLRRNRTTFSPSQLEILEREFVKTHYPGVTTREVLASKTGLSEARVQVWFSNRRAKWRRHQRLKLLQSTNPFALHYPPSMQHAIAEVAEREPMGRSRLSHGEAHADHRGHGAHSPGTAVGPHGFPIYLGYPRVAYDMAAAPPSGFGHDLHNSSMSSGCSNQSPSPPPLPVRVASSTPPHHPHHRATPEYSSVTTTPEAISSQLQITAASYQTSPPHPAAPLAIASPPMTIDAPPSSLPVVSPQEKRASSKPSFSISEHAAFQPDKRRGEQGGEGKQGEDDSECNRCLIISHVDEN</sequence>
<comment type="similarity">
    <text evidence="2">Belongs to the paired homeobox family.</text>
</comment>
<keyword evidence="6 10" id="KW-0238">DNA-binding</keyword>
<dbReference type="InterPro" id="IPR043565">
    <property type="entry name" value="PAX_fam"/>
</dbReference>
<dbReference type="AlphaFoldDB" id="A0A433U0U0"/>
<evidence type="ECO:0000256" key="9">
    <source>
        <dbReference type="ARBA" id="ARBA00023242"/>
    </source>
</evidence>
<gene>
    <name evidence="15" type="ORF">EGW08_004795</name>
</gene>
<dbReference type="InterPro" id="IPR036388">
    <property type="entry name" value="WH-like_DNA-bd_sf"/>
</dbReference>
<comment type="subcellular location">
    <subcellularLocation>
        <location evidence="1 10 11">Nucleus</location>
    </subcellularLocation>
</comment>
<keyword evidence="8" id="KW-0804">Transcription</keyword>
<accession>A0A433U0U0</accession>
<evidence type="ECO:0000256" key="3">
    <source>
        <dbReference type="ARBA" id="ARBA00022473"/>
    </source>
</evidence>
<evidence type="ECO:0000256" key="1">
    <source>
        <dbReference type="ARBA" id="ARBA00004123"/>
    </source>
</evidence>
<keyword evidence="16" id="KW-1185">Reference proteome</keyword>
<dbReference type="SMART" id="SM00389">
    <property type="entry name" value="HOX"/>
    <property type="match status" value="1"/>
</dbReference>
<dbReference type="Proteomes" id="UP000271974">
    <property type="component" value="Unassembled WGS sequence"/>
</dbReference>
<dbReference type="SMART" id="SM00351">
    <property type="entry name" value="PAX"/>
    <property type="match status" value="1"/>
</dbReference>
<dbReference type="EMBL" id="RQTK01000111">
    <property type="protein sequence ID" value="RUS87420.1"/>
    <property type="molecule type" value="Genomic_DNA"/>
</dbReference>
<feature type="region of interest" description="Disordered" evidence="12">
    <location>
        <begin position="497"/>
        <end position="583"/>
    </location>
</feature>
<dbReference type="PANTHER" id="PTHR45636:SF50">
    <property type="entry name" value="EYEGONE, ISOFORM A-RELATED"/>
    <property type="match status" value="1"/>
</dbReference>
<dbReference type="STRING" id="188477.A0A433U0U0"/>
<feature type="region of interest" description="Disordered" evidence="12">
    <location>
        <begin position="27"/>
        <end position="53"/>
    </location>
</feature>
<evidence type="ECO:0000259" key="13">
    <source>
        <dbReference type="PROSITE" id="PS50071"/>
    </source>
</evidence>
<evidence type="ECO:0008006" key="17">
    <source>
        <dbReference type="Google" id="ProtNLM"/>
    </source>
</evidence>
<evidence type="ECO:0000256" key="10">
    <source>
        <dbReference type="PROSITE-ProRule" id="PRU00108"/>
    </source>
</evidence>
<organism evidence="15 16">
    <name type="scientific">Elysia chlorotica</name>
    <name type="common">Eastern emerald elysia</name>
    <name type="synonym">Sea slug</name>
    <dbReference type="NCBI Taxonomy" id="188477"/>
    <lineage>
        <taxon>Eukaryota</taxon>
        <taxon>Metazoa</taxon>
        <taxon>Spiralia</taxon>
        <taxon>Lophotrochozoa</taxon>
        <taxon>Mollusca</taxon>
        <taxon>Gastropoda</taxon>
        <taxon>Heterobranchia</taxon>
        <taxon>Euthyneura</taxon>
        <taxon>Panpulmonata</taxon>
        <taxon>Sacoglossa</taxon>
        <taxon>Placobranchoidea</taxon>
        <taxon>Plakobranchidae</taxon>
        <taxon>Elysia</taxon>
    </lineage>
</organism>
<feature type="region of interest" description="Disordered" evidence="12">
    <location>
        <begin position="257"/>
        <end position="278"/>
    </location>
</feature>
<dbReference type="CDD" id="cd00086">
    <property type="entry name" value="homeodomain"/>
    <property type="match status" value="1"/>
</dbReference>
<dbReference type="PROSITE" id="PS51057">
    <property type="entry name" value="PAIRED_2"/>
    <property type="match status" value="1"/>
</dbReference>
<feature type="compositionally biased region" description="Low complexity" evidence="12">
    <location>
        <begin position="440"/>
        <end position="450"/>
    </location>
</feature>
<evidence type="ECO:0000256" key="5">
    <source>
        <dbReference type="ARBA" id="ARBA00023015"/>
    </source>
</evidence>
<dbReference type="InterPro" id="IPR001356">
    <property type="entry name" value="HD"/>
</dbReference>
<evidence type="ECO:0000313" key="15">
    <source>
        <dbReference type="EMBL" id="RUS87420.1"/>
    </source>
</evidence>
<keyword evidence="9 10" id="KW-0539">Nucleus</keyword>
<keyword evidence="3" id="KW-0217">Developmental protein</keyword>
<dbReference type="InterPro" id="IPR009057">
    <property type="entry name" value="Homeodomain-like_sf"/>
</dbReference>
<feature type="compositionally biased region" description="Basic and acidic residues" evidence="12">
    <location>
        <begin position="380"/>
        <end position="397"/>
    </location>
</feature>
<dbReference type="GO" id="GO:0000978">
    <property type="term" value="F:RNA polymerase II cis-regulatory region sequence-specific DNA binding"/>
    <property type="evidence" value="ECO:0007669"/>
    <property type="project" value="TreeGrafter"/>
</dbReference>
<dbReference type="GO" id="GO:0005634">
    <property type="term" value="C:nucleus"/>
    <property type="evidence" value="ECO:0007669"/>
    <property type="project" value="UniProtKB-SubCell"/>
</dbReference>
<feature type="domain" description="Paired" evidence="14">
    <location>
        <begin position="18"/>
        <end position="136"/>
    </location>
</feature>
<dbReference type="Gene3D" id="1.10.10.10">
    <property type="entry name" value="Winged helix-like DNA-binding domain superfamily/Winged helix DNA-binding domain"/>
    <property type="match status" value="1"/>
</dbReference>
<dbReference type="PROSITE" id="PS00027">
    <property type="entry name" value="HOMEOBOX_1"/>
    <property type="match status" value="1"/>
</dbReference>
<dbReference type="PANTHER" id="PTHR45636">
    <property type="entry name" value="PAIRED BOX PROTEIN PAX-6-RELATED-RELATED"/>
    <property type="match status" value="1"/>
</dbReference>
<evidence type="ECO:0000259" key="14">
    <source>
        <dbReference type="PROSITE" id="PS51057"/>
    </source>
</evidence>
<dbReference type="FunFam" id="1.10.10.10:FF:000003">
    <property type="entry name" value="Paired box protein Pax-6"/>
    <property type="match status" value="1"/>
</dbReference>
<evidence type="ECO:0000313" key="16">
    <source>
        <dbReference type="Proteomes" id="UP000271974"/>
    </source>
</evidence>
<evidence type="ECO:0000256" key="11">
    <source>
        <dbReference type="RuleBase" id="RU000682"/>
    </source>
</evidence>
<feature type="domain" description="Homeobox" evidence="13">
    <location>
        <begin position="288"/>
        <end position="348"/>
    </location>
</feature>
<evidence type="ECO:0000256" key="7">
    <source>
        <dbReference type="ARBA" id="ARBA00023155"/>
    </source>
</evidence>
<evidence type="ECO:0000256" key="8">
    <source>
        <dbReference type="ARBA" id="ARBA00023163"/>
    </source>
</evidence>
<feature type="region of interest" description="Disordered" evidence="12">
    <location>
        <begin position="380"/>
        <end position="406"/>
    </location>
</feature>
<dbReference type="InterPro" id="IPR001523">
    <property type="entry name" value="Paired_dom"/>
</dbReference>